<protein>
    <submittedName>
        <fullName evidence="2">Uncharacterized protein</fullName>
    </submittedName>
</protein>
<feature type="transmembrane region" description="Helical" evidence="1">
    <location>
        <begin position="47"/>
        <end position="67"/>
    </location>
</feature>
<keyword evidence="3" id="KW-1185">Reference proteome</keyword>
<proteinExistence type="predicted"/>
<dbReference type="InterPro" id="IPR038770">
    <property type="entry name" value="Na+/solute_symporter_sf"/>
</dbReference>
<dbReference type="AlphaFoldDB" id="A0A3P7Q8D2"/>
<dbReference type="EMBL" id="UYRU01076425">
    <property type="protein sequence ID" value="VDN26906.1"/>
    <property type="molecule type" value="Genomic_DNA"/>
</dbReference>
<reference evidence="2 3" key="1">
    <citation type="submission" date="2018-11" db="EMBL/GenBank/DDBJ databases">
        <authorList>
            <consortium name="Pathogen Informatics"/>
        </authorList>
    </citation>
    <scope>NUCLEOTIDE SEQUENCE [LARGE SCALE GENOMIC DNA]</scope>
</reference>
<dbReference type="Proteomes" id="UP000281553">
    <property type="component" value="Unassembled WGS sequence"/>
</dbReference>
<sequence>MLVVGIIFACNVDEDMGYGLFVSTVIQCGGAAYIVNALSADCDQQFAAVLAHATAVFNLLLAPLWVYSVGVYLFAQPILIERLIGLSSLIVLLQLFGVLLRWKKPSAAIAVLTWLSQPLLLLAGILLITLGVYINQYVFQYINKQLVAALVTTVTLAYALGWAVGLALRLGTPRCRAFASHVSVFQGFLSIPILRMSVPSP</sequence>
<keyword evidence="1" id="KW-0812">Transmembrane</keyword>
<organism evidence="2 3">
    <name type="scientific">Dibothriocephalus latus</name>
    <name type="common">Fish tapeworm</name>
    <name type="synonym">Diphyllobothrium latum</name>
    <dbReference type="NCBI Taxonomy" id="60516"/>
    <lineage>
        <taxon>Eukaryota</taxon>
        <taxon>Metazoa</taxon>
        <taxon>Spiralia</taxon>
        <taxon>Lophotrochozoa</taxon>
        <taxon>Platyhelminthes</taxon>
        <taxon>Cestoda</taxon>
        <taxon>Eucestoda</taxon>
        <taxon>Diphyllobothriidea</taxon>
        <taxon>Diphyllobothriidae</taxon>
        <taxon>Dibothriocephalus</taxon>
    </lineage>
</organism>
<keyword evidence="1" id="KW-0472">Membrane</keyword>
<evidence type="ECO:0000256" key="1">
    <source>
        <dbReference type="SAM" id="Phobius"/>
    </source>
</evidence>
<dbReference type="Gene3D" id="1.20.1530.20">
    <property type="match status" value="1"/>
</dbReference>
<keyword evidence="1" id="KW-1133">Transmembrane helix</keyword>
<feature type="transmembrane region" description="Helical" evidence="1">
    <location>
        <begin position="16"/>
        <end position="35"/>
    </location>
</feature>
<gene>
    <name evidence="2" type="ORF">DILT_LOCUS14906</name>
</gene>
<feature type="transmembrane region" description="Helical" evidence="1">
    <location>
        <begin position="146"/>
        <end position="166"/>
    </location>
</feature>
<accession>A0A3P7Q8D2</accession>
<feature type="non-terminal residue" evidence="2">
    <location>
        <position position="201"/>
    </location>
</feature>
<evidence type="ECO:0000313" key="3">
    <source>
        <dbReference type="Proteomes" id="UP000281553"/>
    </source>
</evidence>
<feature type="transmembrane region" description="Helical" evidence="1">
    <location>
        <begin position="79"/>
        <end position="100"/>
    </location>
</feature>
<dbReference type="OrthoDB" id="203097at2759"/>
<name>A0A3P7Q8D2_DIBLA</name>
<feature type="transmembrane region" description="Helical" evidence="1">
    <location>
        <begin position="107"/>
        <end position="134"/>
    </location>
</feature>
<evidence type="ECO:0000313" key="2">
    <source>
        <dbReference type="EMBL" id="VDN26906.1"/>
    </source>
</evidence>